<name>A0ABW7F6R2_9BURK</name>
<evidence type="ECO:0000313" key="3">
    <source>
        <dbReference type="Proteomes" id="UP001606210"/>
    </source>
</evidence>
<accession>A0ABW7F6R2</accession>
<evidence type="ECO:0000313" key="2">
    <source>
        <dbReference type="EMBL" id="MFG6432317.1"/>
    </source>
</evidence>
<keyword evidence="3" id="KW-1185">Reference proteome</keyword>
<sequence length="297" mass="31050">MPSPRPHHRSTLGATMKALGKTLLPITLSALLALSICSTGAHAADDAAKSAADAAGSAASAASSAKAAEAAAAKFDLPVDIAVGDRIKLRSNIVGLAGANGATTANAPRYTCLRVNRLGANGGLTVSVEDKSRLGTCDEPTGAGDVKVGDSYTITAEQLKNASYSRYGWIYGPMVVPFKYFPHDRSFEPSQSLGMYAGYRTSWFESRGLSFVGSAGVATMKVSQVVDDPAKPGSKTTKENTIAGYTVAGGVLFDLTREAKPFVAGLLVGRDFVGRNSALEYKHDNKTWIALQLGWAQ</sequence>
<dbReference type="EMBL" id="JBIGHV010000008">
    <property type="protein sequence ID" value="MFG6432317.1"/>
    <property type="molecule type" value="Genomic_DNA"/>
</dbReference>
<reference evidence="2 3" key="1">
    <citation type="submission" date="2024-08" db="EMBL/GenBank/DDBJ databases">
        <authorList>
            <person name="Lu H."/>
        </authorList>
    </citation>
    <scope>NUCLEOTIDE SEQUENCE [LARGE SCALE GENOMIC DNA]</scope>
    <source>
        <strain evidence="2 3">LYH14W</strain>
    </source>
</reference>
<proteinExistence type="predicted"/>
<evidence type="ECO:0008006" key="4">
    <source>
        <dbReference type="Google" id="ProtNLM"/>
    </source>
</evidence>
<feature type="signal peptide" evidence="1">
    <location>
        <begin position="1"/>
        <end position="43"/>
    </location>
</feature>
<dbReference type="RefSeq" id="WP_394482087.1">
    <property type="nucleotide sequence ID" value="NZ_JBIGHV010000008.1"/>
</dbReference>
<dbReference type="Proteomes" id="UP001606210">
    <property type="component" value="Unassembled WGS sequence"/>
</dbReference>
<gene>
    <name evidence="2" type="ORF">ACG00Y_20530</name>
</gene>
<keyword evidence="1" id="KW-0732">Signal</keyword>
<protein>
    <recommendedName>
        <fullName evidence="4">Outer membrane protein beta-barrel domain-containing protein</fullName>
    </recommendedName>
</protein>
<comment type="caution">
    <text evidence="2">The sequence shown here is derived from an EMBL/GenBank/DDBJ whole genome shotgun (WGS) entry which is preliminary data.</text>
</comment>
<organism evidence="2 3">
    <name type="scientific">Pelomonas parva</name>
    <dbReference type="NCBI Taxonomy" id="3299032"/>
    <lineage>
        <taxon>Bacteria</taxon>
        <taxon>Pseudomonadati</taxon>
        <taxon>Pseudomonadota</taxon>
        <taxon>Betaproteobacteria</taxon>
        <taxon>Burkholderiales</taxon>
        <taxon>Sphaerotilaceae</taxon>
        <taxon>Roseateles</taxon>
    </lineage>
</organism>
<feature type="chain" id="PRO_5046520232" description="Outer membrane protein beta-barrel domain-containing protein" evidence="1">
    <location>
        <begin position="44"/>
        <end position="297"/>
    </location>
</feature>
<evidence type="ECO:0000256" key="1">
    <source>
        <dbReference type="SAM" id="SignalP"/>
    </source>
</evidence>